<proteinExistence type="predicted"/>
<reference evidence="1 2" key="2">
    <citation type="journal article" date="2012" name="Proc. Natl. Acad. Sci. U.S.A.">
        <title>Antigenic diversity is generated by distinct evolutionary mechanisms in African trypanosome species.</title>
        <authorList>
            <person name="Jackson A.P."/>
            <person name="Berry A."/>
            <person name="Aslett M."/>
            <person name="Allison H.C."/>
            <person name="Burton P."/>
            <person name="Vavrova-Anderson J."/>
            <person name="Brown R."/>
            <person name="Browne H."/>
            <person name="Corton N."/>
            <person name="Hauser H."/>
            <person name="Gamble J."/>
            <person name="Gilderthorp R."/>
            <person name="Marcello L."/>
            <person name="McQuillan J."/>
            <person name="Otto T.D."/>
            <person name="Quail M.A."/>
            <person name="Sanders M.J."/>
            <person name="van Tonder A."/>
            <person name="Ginger M.L."/>
            <person name="Field M.C."/>
            <person name="Barry J.D."/>
            <person name="Hertz-Fowler C."/>
            <person name="Berriman M."/>
        </authorList>
    </citation>
    <scope>NUCLEOTIDE SEQUENCE [LARGE SCALE GENOMIC DNA]</scope>
    <source>
        <strain evidence="1 2">IL3000</strain>
    </source>
</reference>
<accession>F9WGL2</accession>
<keyword evidence="2" id="KW-1185">Reference proteome</keyword>
<reference evidence="2" key="1">
    <citation type="submission" date="2011-07" db="EMBL/GenBank/DDBJ databases">
        <title>Divergent evolution of antigenic variation in African trypanosomes.</title>
        <authorList>
            <person name="Jackson A.P."/>
            <person name="Berry A."/>
            <person name="Allison H.C."/>
            <person name="Burton P."/>
            <person name="Anderson J."/>
            <person name="Aslett M."/>
            <person name="Brown R."/>
            <person name="Corton N."/>
            <person name="Harris D."/>
            <person name="Hauser H."/>
            <person name="Gamble J."/>
            <person name="Gilderthorp R."/>
            <person name="McQuillan J."/>
            <person name="Quail M.A."/>
            <person name="Sanders M."/>
            <person name="Van Tonder A."/>
            <person name="Ginger M.L."/>
            <person name="Donelson J.E."/>
            <person name="Field M.C."/>
            <person name="Barry J.D."/>
            <person name="Berriman M."/>
            <person name="Hertz-Fowler C."/>
        </authorList>
    </citation>
    <scope>NUCLEOTIDE SEQUENCE [LARGE SCALE GENOMIC DNA]</scope>
    <source>
        <strain evidence="2">IL3000</strain>
    </source>
</reference>
<gene>
    <name evidence="1" type="ORF">TCIL3000_0_13700</name>
</gene>
<sequence>MCMSHGFRNACQLALFHTYEAPGWGWSGQSSPYTPRTGSGNSRCPGSACGSNVRSRSLGVVGRPATTGLMWRAILALFFQCSQFAVPSQNATWQYTHTRSPPEAAGPIIRDGNLRQLPQLVVPLPPTGISTHSNKHTHFGGNTQT</sequence>
<protein>
    <submittedName>
        <fullName evidence="1">Uncharacterized protein</fullName>
    </submittedName>
</protein>
<dbReference type="AlphaFoldDB" id="F9WGL2"/>
<organism evidence="1 2">
    <name type="scientific">Trypanosoma congolense (strain IL3000)</name>
    <dbReference type="NCBI Taxonomy" id="1068625"/>
    <lineage>
        <taxon>Eukaryota</taxon>
        <taxon>Discoba</taxon>
        <taxon>Euglenozoa</taxon>
        <taxon>Kinetoplastea</taxon>
        <taxon>Metakinetoplastina</taxon>
        <taxon>Trypanosomatida</taxon>
        <taxon>Trypanosomatidae</taxon>
        <taxon>Trypanosoma</taxon>
        <taxon>Nannomonas</taxon>
    </lineage>
</organism>
<dbReference type="Proteomes" id="UP000000702">
    <property type="component" value="Unassembled WGS sequence"/>
</dbReference>
<comment type="caution">
    <text evidence="1">The sequence shown here is derived from an EMBL/GenBank/DDBJ whole genome shotgun (WGS) entry which is preliminary data.</text>
</comment>
<name>F9WGL2_TRYCI</name>
<evidence type="ECO:0000313" key="2">
    <source>
        <dbReference type="Proteomes" id="UP000000702"/>
    </source>
</evidence>
<dbReference type="EMBL" id="CAEQ01002286">
    <property type="protein sequence ID" value="CCD16449.1"/>
    <property type="molecule type" value="Genomic_DNA"/>
</dbReference>
<evidence type="ECO:0000313" key="1">
    <source>
        <dbReference type="EMBL" id="CCD16449.1"/>
    </source>
</evidence>